<dbReference type="GO" id="GO:0006633">
    <property type="term" value="P:fatty acid biosynthetic process"/>
    <property type="evidence" value="ECO:0007669"/>
    <property type="project" value="InterPro"/>
</dbReference>
<protein>
    <submittedName>
        <fullName evidence="3">Glycine reductase</fullName>
    </submittedName>
</protein>
<evidence type="ECO:0000313" key="4">
    <source>
        <dbReference type="Proteomes" id="UP000732377"/>
    </source>
</evidence>
<sequence>MTEPVIRGAAYCLIHAPNLLVHYGTTPAMERRLNPESPYLARLPRHLRSFEEALAYPPNQTYLGRLRPDELARIPRPWYEHPVEGAEREARYGEMMPEDEFLALLKLVDAFDLVRLEAGFAAEMAERLAAHPLWAADAARLGTGVEQAELQRLLEEKAAPLYLGDRLVGVVRRAHEHDETLSSHVMLENLVTKASAVLGLRHLFARTGVKPEEVEYIIECSEEACGDMNQRGGGNFAKAIGEMAGCVNATGSDTRSFCAGPTHALIEAAALIRAGVFRHVVVLAGGTPAKLGLNSRDHVAKGLPVLEDVIGAFAVHLSADDHTSPRVRLDVVGRHKIGSGSSPQAVMEALVTEPLERAGLKLSDVDRYGVEMQNPELTEPAGAGDVPQANYKMIAALAVKRGEIGRAELPAFVAAHGMPGFAPTQGHIPSGVPVIGHVRDAIMAGEIRRAMVIGKGSLFLGRMTNLFDGVSVLLERNPGPQPEEAADAPGGAPAEAGAPAPKPVRPAVGITLHGSELGEEEVLRAAEQARRQWPDIEVVLIGRPPRETPVRWVEAGDGCLADEHRTMERMLAAGELAAAVTLHYAFPIGVATVGRVITPARGREMLIATTTGTAAADRVEAMVRAAIGGIAVARALGLTDPTVGILNVDGARQAERVLEALRTGGYPFRWAASGRADGGALMRGNDVLTGEPDVLVTDSLTGNLLMKLISAQSTGGSYEATGYGYGPGVGPEQRQIVHIISRASGAPVIAGAIRYAADMARGNLPQVVAQEYARAREAGLDRLLAERRGAGGGQIRPQAGPDAVAGPQAGAEAGGTVAAPDGPAAAPPEKVATAEIPGVDILDLEEAVACLWRRGIYAKSGMGCTGPVVLVADEDLEAARTALKEAGFLG</sequence>
<dbReference type="InterPro" id="IPR045984">
    <property type="entry name" value="DUF5940"/>
</dbReference>
<dbReference type="EMBL" id="PIUK01000004">
    <property type="protein sequence ID" value="MBY6274820.1"/>
    <property type="molecule type" value="Genomic_DNA"/>
</dbReference>
<dbReference type="SUPFAM" id="SSF53901">
    <property type="entry name" value="Thiolase-like"/>
    <property type="match status" value="1"/>
</dbReference>
<feature type="compositionally biased region" description="Low complexity" evidence="1">
    <location>
        <begin position="814"/>
        <end position="828"/>
    </location>
</feature>
<evidence type="ECO:0000256" key="1">
    <source>
        <dbReference type="SAM" id="MobiDB-lite"/>
    </source>
</evidence>
<dbReference type="GO" id="GO:0016747">
    <property type="term" value="F:acyltransferase activity, transferring groups other than amino-acyl groups"/>
    <property type="evidence" value="ECO:0007669"/>
    <property type="project" value="InterPro"/>
</dbReference>
<dbReference type="Gene3D" id="3.40.47.10">
    <property type="match status" value="1"/>
</dbReference>
<evidence type="ECO:0000259" key="2">
    <source>
        <dbReference type="Pfam" id="PF19364"/>
    </source>
</evidence>
<reference evidence="3" key="1">
    <citation type="submission" date="2017-11" db="EMBL/GenBank/DDBJ databases">
        <title>Three new genomes from thermophilic consortium.</title>
        <authorList>
            <person name="Quaggio R."/>
            <person name="Amgarten D."/>
            <person name="Setubal J.C."/>
        </authorList>
    </citation>
    <scope>NUCLEOTIDE SEQUENCE</scope>
    <source>
        <strain evidence="3">ZCTH01-B2</strain>
    </source>
</reference>
<name>A0A953LCX9_SYMTR</name>
<dbReference type="InterPro" id="IPR003664">
    <property type="entry name" value="FA_synthesis"/>
</dbReference>
<dbReference type="Gene3D" id="3.40.718.10">
    <property type="entry name" value="Isopropylmalate Dehydrogenase"/>
    <property type="match status" value="1"/>
</dbReference>
<dbReference type="Proteomes" id="UP000732377">
    <property type="component" value="Unassembled WGS sequence"/>
</dbReference>
<dbReference type="RefSeq" id="WP_273377518.1">
    <property type="nucleotide sequence ID" value="NZ_PIUK01000004.1"/>
</dbReference>
<comment type="caution">
    <text evidence="3">The sequence shown here is derived from an EMBL/GenBank/DDBJ whole genome shotgun (WGS) entry which is preliminary data.</text>
</comment>
<accession>A0A953LCX9</accession>
<dbReference type="SUPFAM" id="SSF53659">
    <property type="entry name" value="Isocitrate/Isopropylmalate dehydrogenase-like"/>
    <property type="match status" value="1"/>
</dbReference>
<organism evidence="3 4">
    <name type="scientific">Symbiobacterium thermophilum</name>
    <dbReference type="NCBI Taxonomy" id="2734"/>
    <lineage>
        <taxon>Bacteria</taxon>
        <taxon>Bacillati</taxon>
        <taxon>Bacillota</taxon>
        <taxon>Clostridia</taxon>
        <taxon>Eubacteriales</taxon>
        <taxon>Symbiobacteriaceae</taxon>
        <taxon>Symbiobacterium</taxon>
    </lineage>
</organism>
<feature type="domain" description="DUF5940" evidence="2">
    <location>
        <begin position="345"/>
        <end position="485"/>
    </location>
</feature>
<gene>
    <name evidence="3" type="ORF">CWE10_01180</name>
</gene>
<feature type="region of interest" description="Disordered" evidence="1">
    <location>
        <begin position="791"/>
        <end position="828"/>
    </location>
</feature>
<proteinExistence type="predicted"/>
<dbReference type="InterPro" id="IPR016039">
    <property type="entry name" value="Thiolase-like"/>
</dbReference>
<dbReference type="Pfam" id="PF19364">
    <property type="entry name" value="DUF5940"/>
    <property type="match status" value="1"/>
</dbReference>
<dbReference type="AlphaFoldDB" id="A0A953LCX9"/>
<dbReference type="NCBIfam" id="NF040746">
    <property type="entry name" value="reduct_C_beta"/>
    <property type="match status" value="1"/>
</dbReference>
<dbReference type="Pfam" id="PF02504">
    <property type="entry name" value="FA_synthesis"/>
    <property type="match status" value="1"/>
</dbReference>
<feature type="region of interest" description="Disordered" evidence="1">
    <location>
        <begin position="475"/>
        <end position="504"/>
    </location>
</feature>
<feature type="compositionally biased region" description="Low complexity" evidence="1">
    <location>
        <begin position="487"/>
        <end position="499"/>
    </location>
</feature>
<dbReference type="NCBIfam" id="NF040747">
    <property type="entry name" value="reduct_C_alpha"/>
    <property type="match status" value="1"/>
</dbReference>
<evidence type="ECO:0000313" key="3">
    <source>
        <dbReference type="EMBL" id="MBY6274820.1"/>
    </source>
</evidence>